<dbReference type="SUPFAM" id="SSF143503">
    <property type="entry name" value="PUG domain-like"/>
    <property type="match status" value="1"/>
</dbReference>
<keyword evidence="4" id="KW-1185">Reference proteome</keyword>
<dbReference type="Gene3D" id="1.20.58.2190">
    <property type="match status" value="1"/>
</dbReference>
<dbReference type="InterPro" id="IPR018997">
    <property type="entry name" value="PUB_domain"/>
</dbReference>
<dbReference type="AlphaFoldDB" id="A0AAW2YZD0"/>
<reference evidence="3 4" key="1">
    <citation type="submission" date="2024-03" db="EMBL/GenBank/DDBJ databases">
        <title>The Acrasis kona genome and developmental transcriptomes reveal deep origins of eukaryotic multicellular pathways.</title>
        <authorList>
            <person name="Sheikh S."/>
            <person name="Fu C.-J."/>
            <person name="Brown M.W."/>
            <person name="Baldauf S.L."/>
        </authorList>
    </citation>
    <scope>NUCLEOTIDE SEQUENCE [LARGE SCALE GENOMIC DNA]</scope>
    <source>
        <strain evidence="3 4">ATCC MYA-3509</strain>
    </source>
</reference>
<dbReference type="EMBL" id="JAOPGA020000783">
    <property type="protein sequence ID" value="KAL0481672.1"/>
    <property type="molecule type" value="Genomic_DNA"/>
</dbReference>
<dbReference type="Proteomes" id="UP001431209">
    <property type="component" value="Unassembled WGS sequence"/>
</dbReference>
<comment type="caution">
    <text evidence="3">The sequence shown here is derived from an EMBL/GenBank/DDBJ whole genome shotgun (WGS) entry which is preliminary data.</text>
</comment>
<dbReference type="InterPro" id="IPR036339">
    <property type="entry name" value="PUB-like_dom_sf"/>
</dbReference>
<name>A0AAW2YZD0_9EUKA</name>
<dbReference type="PRINTS" id="PR00421">
    <property type="entry name" value="THIOREDOXIN"/>
</dbReference>
<evidence type="ECO:0000313" key="3">
    <source>
        <dbReference type="EMBL" id="KAL0481672.1"/>
    </source>
</evidence>
<dbReference type="SMART" id="SM00580">
    <property type="entry name" value="PUG"/>
    <property type="match status" value="1"/>
</dbReference>
<gene>
    <name evidence="3" type="ORF">AKO1_012559</name>
</gene>
<organism evidence="3 4">
    <name type="scientific">Acrasis kona</name>
    <dbReference type="NCBI Taxonomy" id="1008807"/>
    <lineage>
        <taxon>Eukaryota</taxon>
        <taxon>Discoba</taxon>
        <taxon>Heterolobosea</taxon>
        <taxon>Tetramitia</taxon>
        <taxon>Eutetramitia</taxon>
        <taxon>Acrasidae</taxon>
        <taxon>Acrasis</taxon>
    </lineage>
</organism>
<sequence length="213" mass="24014">MSGTISVSGMNEFTQQIQNAGQKLVVVDFWASWCGPCVRIAPFYNHLSCDKEFSTVDVDNSGGLSSALGVRSMPTFHFYKQGVKVDEFSGADEEKLFQKLKQHRTDPQKQIRDDVKLLLSQERLPQDTLSTLCSILGNIVKFPNEAKFRRMKKTNQKVADRILKYNSATLLLQKVGFVTPKEEAEFLVLPNNFDADLIEAALLEVQSQITHKL</sequence>
<dbReference type="Gene3D" id="3.40.30.10">
    <property type="entry name" value="Glutaredoxin"/>
    <property type="match status" value="1"/>
</dbReference>
<evidence type="ECO:0000256" key="1">
    <source>
        <dbReference type="ARBA" id="ARBA00023157"/>
    </source>
</evidence>
<dbReference type="PROSITE" id="PS00194">
    <property type="entry name" value="THIOREDOXIN_1"/>
    <property type="match status" value="1"/>
</dbReference>
<evidence type="ECO:0000259" key="2">
    <source>
        <dbReference type="PROSITE" id="PS51352"/>
    </source>
</evidence>
<dbReference type="Pfam" id="PF09409">
    <property type="entry name" value="PUB"/>
    <property type="match status" value="1"/>
</dbReference>
<protein>
    <submittedName>
        <fullName evidence="3">Thioredoxin</fullName>
    </submittedName>
</protein>
<proteinExistence type="predicted"/>
<dbReference type="Pfam" id="PF00085">
    <property type="entry name" value="Thioredoxin"/>
    <property type="match status" value="1"/>
</dbReference>
<feature type="domain" description="Thioredoxin" evidence="2">
    <location>
        <begin position="1"/>
        <end position="105"/>
    </location>
</feature>
<keyword evidence="1" id="KW-1015">Disulfide bond</keyword>
<evidence type="ECO:0000313" key="4">
    <source>
        <dbReference type="Proteomes" id="UP001431209"/>
    </source>
</evidence>
<dbReference type="CDD" id="cd02947">
    <property type="entry name" value="TRX_family"/>
    <property type="match status" value="1"/>
</dbReference>
<dbReference type="PROSITE" id="PS51352">
    <property type="entry name" value="THIOREDOXIN_2"/>
    <property type="match status" value="1"/>
</dbReference>
<dbReference type="PANTHER" id="PTHR46115">
    <property type="entry name" value="THIOREDOXIN-LIKE PROTEIN 1"/>
    <property type="match status" value="1"/>
</dbReference>
<dbReference type="InterPro" id="IPR013766">
    <property type="entry name" value="Thioredoxin_domain"/>
</dbReference>
<dbReference type="CDD" id="cd09212">
    <property type="entry name" value="PUB"/>
    <property type="match status" value="1"/>
</dbReference>
<dbReference type="InterPro" id="IPR036249">
    <property type="entry name" value="Thioredoxin-like_sf"/>
</dbReference>
<dbReference type="SUPFAM" id="SSF52833">
    <property type="entry name" value="Thioredoxin-like"/>
    <property type="match status" value="1"/>
</dbReference>
<accession>A0AAW2YZD0</accession>
<dbReference type="InterPro" id="IPR017937">
    <property type="entry name" value="Thioredoxin_CS"/>
</dbReference>